<dbReference type="InterPro" id="IPR037723">
    <property type="entry name" value="C2D_Ferlin"/>
</dbReference>
<keyword evidence="4" id="KW-0479">Metal-binding</keyword>
<dbReference type="GO" id="GO:0030659">
    <property type="term" value="C:cytoplasmic vesicle membrane"/>
    <property type="evidence" value="ECO:0007669"/>
    <property type="project" value="UniProtKB-SubCell"/>
</dbReference>
<protein>
    <recommendedName>
        <fullName evidence="11">C2 domain-containing protein</fullName>
    </recommendedName>
</protein>
<dbReference type="Pfam" id="PF08150">
    <property type="entry name" value="FerB"/>
    <property type="match status" value="1"/>
</dbReference>
<feature type="transmembrane region" description="Helical" evidence="10">
    <location>
        <begin position="2038"/>
        <end position="2059"/>
    </location>
</feature>
<dbReference type="InterPro" id="IPR037724">
    <property type="entry name" value="C2E_Ferlin"/>
</dbReference>
<dbReference type="OrthoDB" id="10059618at2759"/>
<feature type="domain" description="C2" evidence="11">
    <location>
        <begin position="169"/>
        <end position="287"/>
    </location>
</feature>
<dbReference type="SMART" id="SM00693">
    <property type="entry name" value="DysFN"/>
    <property type="match status" value="2"/>
</dbReference>
<gene>
    <name evidence="12" type="ORF">OXX778_LOCUS2277</name>
</gene>
<evidence type="ECO:0000256" key="5">
    <source>
        <dbReference type="ARBA" id="ARBA00022737"/>
    </source>
</evidence>
<dbReference type="PANTHER" id="PTHR12546">
    <property type="entry name" value="FER-1-LIKE"/>
    <property type="match status" value="1"/>
</dbReference>
<dbReference type="Pfam" id="PF08151">
    <property type="entry name" value="FerI"/>
    <property type="match status" value="1"/>
</dbReference>
<evidence type="ECO:0000256" key="7">
    <source>
        <dbReference type="ARBA" id="ARBA00022968"/>
    </source>
</evidence>
<dbReference type="GO" id="GO:0046872">
    <property type="term" value="F:metal ion binding"/>
    <property type="evidence" value="ECO:0007669"/>
    <property type="project" value="UniProtKB-KW"/>
</dbReference>
<reference evidence="12" key="1">
    <citation type="submission" date="2021-02" db="EMBL/GenBank/DDBJ databases">
        <authorList>
            <person name="Nowell W R."/>
        </authorList>
    </citation>
    <scope>NUCLEOTIDE SEQUENCE</scope>
    <source>
        <strain evidence="12">Ploen Becks lab</strain>
    </source>
</reference>
<evidence type="ECO:0000313" key="12">
    <source>
        <dbReference type="EMBL" id="CAF0722695.1"/>
    </source>
</evidence>
<dbReference type="InterPro" id="IPR055072">
    <property type="entry name" value="Ferlin_DSRM"/>
</dbReference>
<dbReference type="Pfam" id="PF00168">
    <property type="entry name" value="C2"/>
    <property type="match status" value="6"/>
</dbReference>
<dbReference type="InterPro" id="IPR012968">
    <property type="entry name" value="FerIin_dom"/>
</dbReference>
<dbReference type="Gene3D" id="2.60.40.150">
    <property type="entry name" value="C2 domain"/>
    <property type="match status" value="6"/>
</dbReference>
<feature type="domain" description="C2" evidence="11">
    <location>
        <begin position="1547"/>
        <end position="1669"/>
    </location>
</feature>
<sequence>MNELNDKTEKKNFFLSIEILNATNLPKIKTKPDPYVSVFYQGIKKKTSYKKSEQNPVWNEKLEFDLKGVPLNHNDIIEVEIKDYENIGANKLLAKGIVPLGQLLNHGILKYQVDLTDPDNNKLESTKLFLSLEYRCPAGAPAFIKSTSVLNGGDVLNQLENSSDPQNSDLYLKRQDLKQRSNKNQDFQIRIKIFHARQLDGNNIHPMCRIKCHNITKHTKTLRSTNSPHWNEVFFYNFNNISQIDLFDKTIEFEVYNSINFLKDALIGSFKTDIGFVYDQQNHSLINKWVLLADTNDLMCGAKGYLKVSINVLGPGDEAPSNPEPSIEDDMESNLLKPAGMDLRPATFVLKVFRAEDIPRMDSNFFQGVKSIFGANDQKKELVDPYVVFSFAGRLVQSKIIYNDANPEWNQELKIGLKFPSMCDKITIAVKDWDRNSADDLVATKFLSLDLISDMSGSDTGFLPTFGPCFVNLYGSPREYSELPTRLDELNLGKSEGVSYRGRVLLELQTIVGELPKEPINDLKNTEIVRVEPFLHRKKYKLHAAFLDAIMIYEIEKPIEFEVSIGNYGNKLDENLPPSSSTTPPSNAVFDGCSYYFLPWGNIKPCMQIVSYWEDISYRLEALNQIKKIKNYISRCLQTIQQKLNEIRPSENSPKLNDLAVSILKMIENIRQKASTSLLEPLNGKHHPNELDRLLRKLRVKYLHQIVVKCERLPHKDMNTVIDEMQKMHDLLTQIEHEPQNSIPDVIIWMLCGNERTAYFRIPANEILFSAKNECRGELCNKIQTIILKWPGKEAEDKAKKEIIPAQIRIKLWLGLERDEKDWIETHINEEIDGAICIYAETYENQCYSWTSRKWGYDNLTRPEFSDLTGKISLPKEKFNLPIGWEWKGDWEIAPELSLFFDKDAGHTRYMEEIYEQNCRILPGASWNSGYEEKKPYFWADFRGEKTVSKYDFQLHENWKWDDEWTVDINRAVDNEGWEYCIEPSMGGWSPSEKMYHLNRRRRWIRNRSVIIVLNDSNKNKKKEIQKDIIKDGWEYSKLFSTKFHAKECSTDTVRKRRWHRAMQPVDKNADLTPVFRFETETKPSSDSESKSEVIKLNAPRMFLKYKDSNRYQLRAHIYQARSLMAADTDTSLSDPYAQVIFLTQSIKTEIVSKCLSPTWDQTLIFDSVEIHGNPNEIAINPPQIMIEVFDHDYNFFNNVGLGENTGKPDFLGRCLVTPKFRDQTNRSSPNKLEWFQLKRDSEDAGELLASFELFLIDDNNPQKSLPPLPPREGSLYRVPNDIRPELQRTIIEILSWGVRNMKTFQLSEVECPQVIFECDGHKIKSQIIKNLKQNPNFSKPVLFFDIMIPKEEIYVPPMNINILDHRNFGRKPTVGVHVIRSLSRFRVDRANEHFVFSNIEAFQSPEQSIVEIDDSEGELLPMKHHKKKKFKNPFKKVKNKNKEKRLEKSFEKYSAAELSLFEEDIDWWCKYYASLGEIRKAGSYLDKGYEIIKIYHHEIENETCFENFTDFCETFELYRGKTNSEEEHEIVGEFKGMFKIYPIPDECQNVDDNLIYKNVVTMHREECIVRVYIVKGIDLQSKDPNGKSDPYIEIEAGKTKINSRDNYIPNSISPDFGQMFELKVVLPIQKDICIRVKDYDLFTSDDIIGETWIDLENRLLTKYRATCGLPLLYNESGPNKWRDSRRPSQILEDVCRLRNLDFNPPGPGDIMLMIDKTTFNLEKFDKSHVRNPHLGPKEEQLCLHVLHEFKLVPEHIETRRLYNPIQPGIEQGRIKMWVDIFPRSLGSPGPAFDIKPRITKKYILRCVVWNTSEVPCDDMSINGEKMSDIYVKGWLQGLEKDKQRTDVHYRSMDGEGNFNWRFVFDFDYLPAEQKVCIKRKEHFWSLDNSETKIPPVLTLQIWDNDKFSADDFLGQVSLDLNNMIKPAKESHKCGLHQFEACENKKINVSLFEQRRLKGWWPCAIELANNKKEIAGKLELELEILNEEEALAKPAGKGREEPNQYPLLEQPKRPETSFLWFTSPFKSFKFIVWKNYKWGIVTGILIAIMAIFFLLFLYAMPGAVWTKLIVK</sequence>
<dbReference type="GO" id="GO:0005886">
    <property type="term" value="C:plasma membrane"/>
    <property type="evidence" value="ECO:0007669"/>
    <property type="project" value="UniProtKB-SubCell"/>
</dbReference>
<feature type="domain" description="C2" evidence="11">
    <location>
        <begin position="1785"/>
        <end position="1935"/>
    </location>
</feature>
<keyword evidence="5" id="KW-0677">Repeat</keyword>
<accession>A0A813MDK4</accession>
<feature type="domain" description="C2" evidence="11">
    <location>
        <begin position="1"/>
        <end position="117"/>
    </location>
</feature>
<dbReference type="CDD" id="cd04037">
    <property type="entry name" value="C2E_Ferlin"/>
    <property type="match status" value="1"/>
</dbReference>
<dbReference type="SMART" id="SM01202">
    <property type="entry name" value="FerI"/>
    <property type="match status" value="1"/>
</dbReference>
<dbReference type="InterPro" id="IPR035892">
    <property type="entry name" value="C2_domain_sf"/>
</dbReference>
<evidence type="ECO:0000256" key="9">
    <source>
        <dbReference type="ARBA" id="ARBA00023136"/>
    </source>
</evidence>
<evidence type="ECO:0000256" key="2">
    <source>
        <dbReference type="ARBA" id="ARBA00004483"/>
    </source>
</evidence>
<keyword evidence="8 10" id="KW-1133">Transmembrane helix</keyword>
<dbReference type="GO" id="GO:0007009">
    <property type="term" value="P:plasma membrane organization"/>
    <property type="evidence" value="ECO:0007669"/>
    <property type="project" value="TreeGrafter"/>
</dbReference>
<keyword evidence="6" id="KW-0106">Calcium</keyword>
<dbReference type="InterPro" id="IPR006614">
    <property type="entry name" value="Peroxin/Ferlin"/>
</dbReference>
<dbReference type="PANTHER" id="PTHR12546:SF33">
    <property type="entry name" value="SPERM VESICLE FUSION PROTEIN FER-1"/>
    <property type="match status" value="1"/>
</dbReference>
<keyword evidence="3 10" id="KW-0812">Transmembrane</keyword>
<dbReference type="Pfam" id="PF22901">
    <property type="entry name" value="dsrm_Ferlin"/>
    <property type="match status" value="1"/>
</dbReference>
<dbReference type="SUPFAM" id="SSF49562">
    <property type="entry name" value="C2 domain (Calcium/lipid-binding domain, CaLB)"/>
    <property type="match status" value="7"/>
</dbReference>
<feature type="domain" description="C2" evidence="11">
    <location>
        <begin position="1272"/>
        <end position="1397"/>
    </location>
</feature>
<dbReference type="CDD" id="cd04017">
    <property type="entry name" value="C2D_Ferlin"/>
    <property type="match status" value="1"/>
</dbReference>
<dbReference type="InterPro" id="IPR037722">
    <property type="entry name" value="C2C_Ferlin"/>
</dbReference>
<evidence type="ECO:0000256" key="10">
    <source>
        <dbReference type="SAM" id="Phobius"/>
    </source>
</evidence>
<organism evidence="12 13">
    <name type="scientific">Brachionus calyciflorus</name>
    <dbReference type="NCBI Taxonomy" id="104777"/>
    <lineage>
        <taxon>Eukaryota</taxon>
        <taxon>Metazoa</taxon>
        <taxon>Spiralia</taxon>
        <taxon>Gnathifera</taxon>
        <taxon>Rotifera</taxon>
        <taxon>Eurotatoria</taxon>
        <taxon>Monogononta</taxon>
        <taxon>Pseudotrocha</taxon>
        <taxon>Ploima</taxon>
        <taxon>Brachionidae</taxon>
        <taxon>Brachionus</taxon>
    </lineage>
</organism>
<evidence type="ECO:0000259" key="11">
    <source>
        <dbReference type="PROSITE" id="PS50004"/>
    </source>
</evidence>
<feature type="domain" description="C2" evidence="11">
    <location>
        <begin position="319"/>
        <end position="462"/>
    </location>
</feature>
<evidence type="ECO:0000256" key="1">
    <source>
        <dbReference type="ARBA" id="ARBA00004401"/>
    </source>
</evidence>
<name>A0A813MDK4_9BILA</name>
<evidence type="ECO:0000256" key="8">
    <source>
        <dbReference type="ARBA" id="ARBA00022989"/>
    </source>
</evidence>
<dbReference type="InterPro" id="IPR012561">
    <property type="entry name" value="Ferlin_B-domain"/>
</dbReference>
<dbReference type="CDD" id="cd04011">
    <property type="entry name" value="C2B_Ferlin"/>
    <property type="match status" value="1"/>
</dbReference>
<dbReference type="InterPro" id="IPR037721">
    <property type="entry name" value="Ferlin"/>
</dbReference>
<dbReference type="InterPro" id="IPR037725">
    <property type="entry name" value="C2F_Ferlin"/>
</dbReference>
<dbReference type="CDD" id="cd08374">
    <property type="entry name" value="C2F_Ferlin"/>
    <property type="match status" value="1"/>
</dbReference>
<keyword evidence="7" id="KW-0735">Signal-anchor</keyword>
<proteinExistence type="predicted"/>
<comment type="subcellular location">
    <subcellularLocation>
        <location evidence="1">Cell membrane</location>
        <topology evidence="1">Single-pass type II membrane protein</topology>
    </subcellularLocation>
    <subcellularLocation>
        <location evidence="2">Cytoplasmic vesicle membrane</location>
        <topology evidence="2">Single-pass type II membrane protein</topology>
    </subcellularLocation>
</comment>
<dbReference type="PROSITE" id="PS50004">
    <property type="entry name" value="C2"/>
    <property type="match status" value="7"/>
</dbReference>
<keyword evidence="9 10" id="KW-0472">Membrane</keyword>
<evidence type="ECO:0000256" key="6">
    <source>
        <dbReference type="ARBA" id="ARBA00022837"/>
    </source>
</evidence>
<dbReference type="Pfam" id="PF16165">
    <property type="entry name" value="Ferlin_C"/>
    <property type="match status" value="1"/>
</dbReference>
<dbReference type="Proteomes" id="UP000663879">
    <property type="component" value="Unassembled WGS sequence"/>
</dbReference>
<dbReference type="InterPro" id="IPR000008">
    <property type="entry name" value="C2_dom"/>
</dbReference>
<comment type="caution">
    <text evidence="12">The sequence shown here is derived from an EMBL/GenBank/DDBJ whole genome shotgun (WGS) entry which is preliminary data.</text>
</comment>
<dbReference type="SMART" id="SM01201">
    <property type="entry name" value="FerB"/>
    <property type="match status" value="1"/>
</dbReference>
<dbReference type="EMBL" id="CAJNOC010000174">
    <property type="protein sequence ID" value="CAF0722695.1"/>
    <property type="molecule type" value="Genomic_DNA"/>
</dbReference>
<dbReference type="CDD" id="cd04018">
    <property type="entry name" value="C2C_Ferlin"/>
    <property type="match status" value="1"/>
</dbReference>
<keyword evidence="13" id="KW-1185">Reference proteome</keyword>
<dbReference type="SMART" id="SM00694">
    <property type="entry name" value="DysFC"/>
    <property type="match status" value="2"/>
</dbReference>
<feature type="domain" description="C2" evidence="11">
    <location>
        <begin position="1096"/>
        <end position="1236"/>
    </location>
</feature>
<evidence type="ECO:0000256" key="4">
    <source>
        <dbReference type="ARBA" id="ARBA00022723"/>
    </source>
</evidence>
<dbReference type="InterPro" id="IPR032362">
    <property type="entry name" value="Ferlin_C"/>
</dbReference>
<dbReference type="InterPro" id="IPR037720">
    <property type="entry name" value="C2B_Ferlin"/>
</dbReference>
<evidence type="ECO:0000256" key="3">
    <source>
        <dbReference type="ARBA" id="ARBA00022692"/>
    </source>
</evidence>
<evidence type="ECO:0000313" key="13">
    <source>
        <dbReference type="Proteomes" id="UP000663879"/>
    </source>
</evidence>
<dbReference type="SMART" id="SM00239">
    <property type="entry name" value="C2"/>
    <property type="match status" value="7"/>
</dbReference>